<dbReference type="Proteomes" id="UP000006457">
    <property type="component" value="Unassembled WGS sequence"/>
</dbReference>
<dbReference type="OrthoDB" id="6160519at2"/>
<dbReference type="Gene3D" id="3.40.50.1980">
    <property type="entry name" value="Nitrogenase molybdenum iron protein domain"/>
    <property type="match status" value="1"/>
</dbReference>
<dbReference type="PATRIC" id="fig|1095749.3.peg.1954"/>
<sequence>MAQATKPNPAFATLDWTVAETMIALGEEPIAIGNVNSYNKWVVEPELSSSVQDLGIRLQPNPEQLSHLSHRLTSQSLQFINTSCRVVTIFA</sequence>
<evidence type="ECO:0000313" key="1">
    <source>
        <dbReference type="EMBL" id="EIJ67470.1"/>
    </source>
</evidence>
<name>I3D6X7_9PAST</name>
<dbReference type="eggNOG" id="COG0614">
    <property type="taxonomic scope" value="Bacteria"/>
</dbReference>
<protein>
    <submittedName>
        <fullName evidence="1">Uncharacterized protein</fullName>
    </submittedName>
</protein>
<gene>
    <name evidence="1" type="ORF">HMPREF1052_1957</name>
</gene>
<dbReference type="SUPFAM" id="SSF53807">
    <property type="entry name" value="Helical backbone' metal receptor"/>
    <property type="match status" value="1"/>
</dbReference>
<dbReference type="AlphaFoldDB" id="I3D6X7"/>
<organism evidence="1 2">
    <name type="scientific">Pasteurella bettyae CCUG 2042</name>
    <dbReference type="NCBI Taxonomy" id="1095749"/>
    <lineage>
        <taxon>Bacteria</taxon>
        <taxon>Pseudomonadati</taxon>
        <taxon>Pseudomonadota</taxon>
        <taxon>Gammaproteobacteria</taxon>
        <taxon>Pasteurellales</taxon>
        <taxon>Pasteurellaceae</taxon>
        <taxon>Pasteurella</taxon>
    </lineage>
</organism>
<keyword evidence="2" id="KW-1185">Reference proteome</keyword>
<dbReference type="EMBL" id="AJSX01000046">
    <property type="protein sequence ID" value="EIJ67470.1"/>
    <property type="molecule type" value="Genomic_DNA"/>
</dbReference>
<dbReference type="RefSeq" id="WP_005761670.1">
    <property type="nucleotide sequence ID" value="NZ_AJSX01000046.1"/>
</dbReference>
<accession>I3D6X7</accession>
<evidence type="ECO:0000313" key="2">
    <source>
        <dbReference type="Proteomes" id="UP000006457"/>
    </source>
</evidence>
<comment type="caution">
    <text evidence="1">The sequence shown here is derived from an EMBL/GenBank/DDBJ whole genome shotgun (WGS) entry which is preliminary data.</text>
</comment>
<reference evidence="1 2" key="1">
    <citation type="submission" date="2012-03" db="EMBL/GenBank/DDBJ databases">
        <authorList>
            <person name="Harkins D.M."/>
            <person name="Madupu R."/>
            <person name="Durkin A.S."/>
            <person name="Torralba M."/>
            <person name="Methe B."/>
            <person name="Sutton G.G."/>
            <person name="Nelson K.E."/>
        </authorList>
    </citation>
    <scope>NUCLEOTIDE SEQUENCE [LARGE SCALE GENOMIC DNA]</scope>
    <source>
        <strain evidence="1 2">CCUG 2042</strain>
    </source>
</reference>
<proteinExistence type="predicted"/>